<dbReference type="EMBL" id="JAUEPR010000122">
    <property type="protein sequence ID" value="KAK0462791.1"/>
    <property type="molecule type" value="Genomic_DNA"/>
</dbReference>
<dbReference type="AlphaFoldDB" id="A0AA39T3X8"/>
<name>A0AA39T3X8_9AGAR</name>
<dbReference type="Proteomes" id="UP001175227">
    <property type="component" value="Unassembled WGS sequence"/>
</dbReference>
<proteinExistence type="predicted"/>
<feature type="compositionally biased region" description="Acidic residues" evidence="1">
    <location>
        <begin position="288"/>
        <end position="303"/>
    </location>
</feature>
<organism evidence="2 3">
    <name type="scientific">Armillaria novae-zelandiae</name>
    <dbReference type="NCBI Taxonomy" id="153914"/>
    <lineage>
        <taxon>Eukaryota</taxon>
        <taxon>Fungi</taxon>
        <taxon>Dikarya</taxon>
        <taxon>Basidiomycota</taxon>
        <taxon>Agaricomycotina</taxon>
        <taxon>Agaricomycetes</taxon>
        <taxon>Agaricomycetidae</taxon>
        <taxon>Agaricales</taxon>
        <taxon>Marasmiineae</taxon>
        <taxon>Physalacriaceae</taxon>
        <taxon>Armillaria</taxon>
    </lineage>
</organism>
<evidence type="ECO:0000313" key="2">
    <source>
        <dbReference type="EMBL" id="KAK0462791.1"/>
    </source>
</evidence>
<feature type="region of interest" description="Disordered" evidence="1">
    <location>
        <begin position="269"/>
        <end position="304"/>
    </location>
</feature>
<reference evidence="2" key="1">
    <citation type="submission" date="2023-06" db="EMBL/GenBank/DDBJ databases">
        <authorList>
            <consortium name="Lawrence Berkeley National Laboratory"/>
            <person name="Ahrendt S."/>
            <person name="Sahu N."/>
            <person name="Indic B."/>
            <person name="Wong-Bajracharya J."/>
            <person name="Merenyi Z."/>
            <person name="Ke H.-M."/>
            <person name="Monk M."/>
            <person name="Kocsube S."/>
            <person name="Drula E."/>
            <person name="Lipzen A."/>
            <person name="Balint B."/>
            <person name="Henrissat B."/>
            <person name="Andreopoulos B."/>
            <person name="Martin F.M."/>
            <person name="Harder C.B."/>
            <person name="Rigling D."/>
            <person name="Ford K.L."/>
            <person name="Foster G.D."/>
            <person name="Pangilinan J."/>
            <person name="Papanicolaou A."/>
            <person name="Barry K."/>
            <person name="LaButti K."/>
            <person name="Viragh M."/>
            <person name="Koriabine M."/>
            <person name="Yan M."/>
            <person name="Riley R."/>
            <person name="Champramary S."/>
            <person name="Plett K.L."/>
            <person name="Tsai I.J."/>
            <person name="Slot J."/>
            <person name="Sipos G."/>
            <person name="Plett J."/>
            <person name="Nagy L.G."/>
            <person name="Grigoriev I.V."/>
        </authorList>
    </citation>
    <scope>NUCLEOTIDE SEQUENCE</scope>
    <source>
        <strain evidence="2">ICMP 16352</strain>
    </source>
</reference>
<sequence>MSWIIRDPPSPLVDNSLKLKDELPTPEGNALAPSPAPEADPFFDPSFRPSPPPPLRLDIVEEQWSTNPLQVKSIFSTAGTGIQPVSSPACGMGWCFNFLPDRPAEPDSRRIMFRRGRRRPVERPENTVRMLASLQSSPIGFQPGTFSIRASIRRGDLVLAVLANGQFSVLKGQCTISLGHCDIPLPLDELFIDLNVTIFLQSSPVEDPQNLSISMTKAIRATLDGNFPADIKFTLFSRKSRGAFVCNRRPIYASSTILKGRNSFLDSYMNGSRDSDDPAPSVVCQYPYDDDSDLESDFDEDLPSDIHEMPEITAREPQPDPPSRPLFSGNNTELDAVQSMLPESPSDKMLPVASIPDVASDSSTFCVVPCEDSPASGLGSPPRSGMSNSICMPEYGKAELPVYDAQADESTGRSGEVVDTVNLPKKVLAPPLHLALINDVAFRTFRALMVYMYTKEVAFIPLKSNGGRSYDVGDACSPKSMYRLAVKASHEGLKKHAFDNLRSQLTPQNIITEIFSKFTADYPEIFEMEVTVLLDHFTNPRVRDEWERMIDTVVNGHLPRGADVLKKITLALRS</sequence>
<evidence type="ECO:0000256" key="1">
    <source>
        <dbReference type="SAM" id="MobiDB-lite"/>
    </source>
</evidence>
<comment type="caution">
    <text evidence="2">The sequence shown here is derived from an EMBL/GenBank/DDBJ whole genome shotgun (WGS) entry which is preliminary data.</text>
</comment>
<feature type="region of interest" description="Disordered" evidence="1">
    <location>
        <begin position="1"/>
        <end position="51"/>
    </location>
</feature>
<keyword evidence="3" id="KW-1185">Reference proteome</keyword>
<accession>A0AA39T3X8</accession>
<gene>
    <name evidence="2" type="ORF">IW261DRAFT_1576201</name>
</gene>
<protein>
    <recommendedName>
        <fullName evidence="4">BTB domain-containing protein</fullName>
    </recommendedName>
</protein>
<evidence type="ECO:0008006" key="4">
    <source>
        <dbReference type="Google" id="ProtNLM"/>
    </source>
</evidence>
<evidence type="ECO:0000313" key="3">
    <source>
        <dbReference type="Proteomes" id="UP001175227"/>
    </source>
</evidence>